<dbReference type="InterPro" id="IPR006073">
    <property type="entry name" value="GTP-bd"/>
</dbReference>
<keyword evidence="6" id="KW-0460">Magnesium</keyword>
<dbReference type="PANTHER" id="PTHR11649:SF13">
    <property type="entry name" value="ENGB-TYPE G DOMAIN-CONTAINING PROTEIN"/>
    <property type="match status" value="1"/>
</dbReference>
<comment type="cofactor">
    <cofactor evidence="1">
        <name>Mg(2+)</name>
        <dbReference type="ChEBI" id="CHEBI:18420"/>
    </cofactor>
</comment>
<keyword evidence="4" id="KW-0479">Metal-binding</keyword>
<sequence>MSDDRGLEPAGGAPPADGAADQAAALDEAARKLFSGPIAFLKSAPALKFLPDPGVPEVAFAGRSNVGKSSLINRLTNRTGLARTSNTPGRTQELNFFDVGDPLRFRLVDMPGYGFAKAPKDVVKKWRFLVNDYLRGRAVLKRAFVLIDSRHGIKDVDREIMKMLDEAAVSYQLVLTKADKVKATELAAVHEATAGEARKHVAAFPEVIATSSEGGMGIDHLRRALLDSTG</sequence>
<evidence type="ECO:0000313" key="14">
    <source>
        <dbReference type="Proteomes" id="UP000298213"/>
    </source>
</evidence>
<dbReference type="GO" id="GO:0005525">
    <property type="term" value="F:GTP binding"/>
    <property type="evidence" value="ECO:0007669"/>
    <property type="project" value="UniProtKB-UniRule"/>
</dbReference>
<evidence type="ECO:0000313" key="13">
    <source>
        <dbReference type="EMBL" id="TFI57426.1"/>
    </source>
</evidence>
<keyword evidence="9 10" id="KW-0131">Cell cycle</keyword>
<keyword evidence="8 10" id="KW-0717">Septation</keyword>
<feature type="domain" description="EngB-type G" evidence="12">
    <location>
        <begin position="54"/>
        <end position="230"/>
    </location>
</feature>
<evidence type="ECO:0000256" key="6">
    <source>
        <dbReference type="ARBA" id="ARBA00022842"/>
    </source>
</evidence>
<dbReference type="InterPro" id="IPR027417">
    <property type="entry name" value="P-loop_NTPase"/>
</dbReference>
<organism evidence="13 14">
    <name type="scientific">Sphingomonas parva</name>
    <dbReference type="NCBI Taxonomy" id="2555898"/>
    <lineage>
        <taxon>Bacteria</taxon>
        <taxon>Pseudomonadati</taxon>
        <taxon>Pseudomonadota</taxon>
        <taxon>Alphaproteobacteria</taxon>
        <taxon>Sphingomonadales</taxon>
        <taxon>Sphingomonadaceae</taxon>
        <taxon>Sphingomonas</taxon>
    </lineage>
</organism>
<protein>
    <recommendedName>
        <fullName evidence="10">Probable GTP-binding protein EngB</fullName>
    </recommendedName>
</protein>
<dbReference type="SUPFAM" id="SSF52540">
    <property type="entry name" value="P-loop containing nucleoside triphosphate hydrolases"/>
    <property type="match status" value="1"/>
</dbReference>
<dbReference type="PROSITE" id="PS51706">
    <property type="entry name" value="G_ENGB"/>
    <property type="match status" value="1"/>
</dbReference>
<keyword evidence="3 10" id="KW-0132">Cell division</keyword>
<feature type="region of interest" description="Disordered" evidence="11">
    <location>
        <begin position="1"/>
        <end position="22"/>
    </location>
</feature>
<evidence type="ECO:0000256" key="4">
    <source>
        <dbReference type="ARBA" id="ARBA00022723"/>
    </source>
</evidence>
<dbReference type="AlphaFoldDB" id="A0A4Y8ZSK6"/>
<evidence type="ECO:0000256" key="10">
    <source>
        <dbReference type="HAMAP-Rule" id="MF_00321"/>
    </source>
</evidence>
<dbReference type="Gene3D" id="3.40.50.300">
    <property type="entry name" value="P-loop containing nucleotide triphosphate hydrolases"/>
    <property type="match status" value="1"/>
</dbReference>
<evidence type="ECO:0000256" key="8">
    <source>
        <dbReference type="ARBA" id="ARBA00023210"/>
    </source>
</evidence>
<dbReference type="PANTHER" id="PTHR11649">
    <property type="entry name" value="MSS1/TRME-RELATED GTP-BINDING PROTEIN"/>
    <property type="match status" value="1"/>
</dbReference>
<keyword evidence="5 10" id="KW-0547">Nucleotide-binding</keyword>
<evidence type="ECO:0000256" key="9">
    <source>
        <dbReference type="ARBA" id="ARBA00023306"/>
    </source>
</evidence>
<dbReference type="GO" id="GO:0046872">
    <property type="term" value="F:metal ion binding"/>
    <property type="evidence" value="ECO:0007669"/>
    <property type="project" value="UniProtKB-KW"/>
</dbReference>
<feature type="compositionally biased region" description="Low complexity" evidence="11">
    <location>
        <begin position="8"/>
        <end position="22"/>
    </location>
</feature>
<comment type="similarity">
    <text evidence="2 10">Belongs to the TRAFAC class TrmE-Era-EngA-EngB-Septin-like GTPase superfamily. EngB GTPase family.</text>
</comment>
<name>A0A4Y8ZSK6_9SPHN</name>
<proteinExistence type="inferred from homology"/>
<dbReference type="NCBIfam" id="TIGR03598">
    <property type="entry name" value="GTPase_YsxC"/>
    <property type="match status" value="1"/>
</dbReference>
<evidence type="ECO:0000256" key="11">
    <source>
        <dbReference type="SAM" id="MobiDB-lite"/>
    </source>
</evidence>
<evidence type="ECO:0000259" key="12">
    <source>
        <dbReference type="PROSITE" id="PS51706"/>
    </source>
</evidence>
<dbReference type="HAMAP" id="MF_00321">
    <property type="entry name" value="GTPase_EngB"/>
    <property type="match status" value="1"/>
</dbReference>
<evidence type="ECO:0000256" key="3">
    <source>
        <dbReference type="ARBA" id="ARBA00022618"/>
    </source>
</evidence>
<keyword evidence="14" id="KW-1185">Reference proteome</keyword>
<accession>A0A4Y8ZSK6</accession>
<dbReference type="InterPro" id="IPR030393">
    <property type="entry name" value="G_ENGB_dom"/>
</dbReference>
<dbReference type="Pfam" id="PF01926">
    <property type="entry name" value="MMR_HSR1"/>
    <property type="match status" value="1"/>
</dbReference>
<dbReference type="NCBIfam" id="TIGR00231">
    <property type="entry name" value="small_GTP"/>
    <property type="match status" value="1"/>
</dbReference>
<dbReference type="GO" id="GO:0005829">
    <property type="term" value="C:cytosol"/>
    <property type="evidence" value="ECO:0007669"/>
    <property type="project" value="TreeGrafter"/>
</dbReference>
<evidence type="ECO:0000256" key="5">
    <source>
        <dbReference type="ARBA" id="ARBA00022741"/>
    </source>
</evidence>
<evidence type="ECO:0000256" key="2">
    <source>
        <dbReference type="ARBA" id="ARBA00009638"/>
    </source>
</evidence>
<dbReference type="Proteomes" id="UP000298213">
    <property type="component" value="Unassembled WGS sequence"/>
</dbReference>
<comment type="function">
    <text evidence="10">Necessary for normal cell division and for the maintenance of normal septation.</text>
</comment>
<dbReference type="EMBL" id="SPDV01000031">
    <property type="protein sequence ID" value="TFI57426.1"/>
    <property type="molecule type" value="Genomic_DNA"/>
</dbReference>
<comment type="caution">
    <text evidence="13">The sequence shown here is derived from an EMBL/GenBank/DDBJ whole genome shotgun (WGS) entry which is preliminary data.</text>
</comment>
<dbReference type="GO" id="GO:0000917">
    <property type="term" value="P:division septum assembly"/>
    <property type="evidence" value="ECO:0007669"/>
    <property type="project" value="UniProtKB-KW"/>
</dbReference>
<dbReference type="InterPro" id="IPR019987">
    <property type="entry name" value="GTP-bd_ribosome_bio_YsxC"/>
</dbReference>
<keyword evidence="7 10" id="KW-0342">GTP-binding</keyword>
<dbReference type="OrthoDB" id="9804921at2"/>
<dbReference type="InterPro" id="IPR005225">
    <property type="entry name" value="Small_GTP-bd"/>
</dbReference>
<evidence type="ECO:0000256" key="7">
    <source>
        <dbReference type="ARBA" id="ARBA00023134"/>
    </source>
</evidence>
<evidence type="ECO:0000256" key="1">
    <source>
        <dbReference type="ARBA" id="ARBA00001946"/>
    </source>
</evidence>
<gene>
    <name evidence="10" type="primary">engB</name>
    <name evidence="13" type="ORF">E2493_15225</name>
</gene>
<dbReference type="CDD" id="cd01876">
    <property type="entry name" value="YihA_EngB"/>
    <property type="match status" value="1"/>
</dbReference>
<reference evidence="13 14" key="1">
    <citation type="submission" date="2019-03" db="EMBL/GenBank/DDBJ databases">
        <title>Genome sequence of Sphingomonas sp. 17J27-24.</title>
        <authorList>
            <person name="Kim M."/>
            <person name="Maeng S."/>
            <person name="Sathiyaraj S."/>
        </authorList>
    </citation>
    <scope>NUCLEOTIDE SEQUENCE [LARGE SCALE GENOMIC DNA]</scope>
    <source>
        <strain evidence="13 14">17J27-24</strain>
    </source>
</reference>